<feature type="transmembrane region" description="Helical" evidence="1">
    <location>
        <begin position="344"/>
        <end position="360"/>
    </location>
</feature>
<dbReference type="InterPro" id="IPR025178">
    <property type="entry name" value="Lnb_N"/>
</dbReference>
<evidence type="ECO:0000256" key="1">
    <source>
        <dbReference type="SAM" id="Phobius"/>
    </source>
</evidence>
<evidence type="ECO:0000313" key="5">
    <source>
        <dbReference type="Proteomes" id="UP001165381"/>
    </source>
</evidence>
<feature type="domain" description="Lnb-like transmembrane" evidence="3">
    <location>
        <begin position="253"/>
        <end position="386"/>
    </location>
</feature>
<gene>
    <name evidence="4" type="ORF">M3P09_06760</name>
</gene>
<evidence type="ECO:0000259" key="3">
    <source>
        <dbReference type="Pfam" id="PF25221"/>
    </source>
</evidence>
<accession>A0ABT0QCH0</accession>
<feature type="transmembrane region" description="Helical" evidence="1">
    <location>
        <begin position="316"/>
        <end position="332"/>
    </location>
</feature>
<keyword evidence="1" id="KW-1133">Transmembrane helix</keyword>
<comment type="caution">
    <text evidence="4">The sequence shown here is derived from an EMBL/GenBank/DDBJ whole genome shotgun (WGS) entry which is preliminary data.</text>
</comment>
<reference evidence="4" key="1">
    <citation type="submission" date="2022-05" db="EMBL/GenBank/DDBJ databases">
        <authorList>
            <person name="Park J.-S."/>
        </authorList>
    </citation>
    <scope>NUCLEOTIDE SEQUENCE</scope>
    <source>
        <strain evidence="4">2012CJ34-3</strain>
    </source>
</reference>
<keyword evidence="1" id="KW-0812">Transmembrane</keyword>
<sequence>MKKALLLLLIFLFTQTLIGQQIELSNEAKISVLTIGPGSSLNDAFGHSAFRIRDISKGIDWVYGYGEYDFDTPNFYLKFAQGKLNYLISKDGFQKFYRVYSYYDRTIKEQVLNLSQPEKQKLFNFLVNNYKPKNRAYLYEFFFDNCATKIKDVANITLNNNIAFTEPEDFKQQTFRTLIHNNLNKNSWGSLGIDVALGSVIDKKATLEQHMFLPENIYKFFENATIKNSDTPLVKESKTLYTQKNTYKSSPFLSSPLLIFGIIGFLIFFITYKDSKKQKRSKWLDTSLFCITGIVGVFILFLWFATDHTGTHQNYNLLWAFALNLFMVPQLLKKKTSNWFVKYLKLLVILLCLMTLHWIIGVQVFAIGLIPFLIALFIRYLYLVKYFNKQVIKQ</sequence>
<dbReference type="Pfam" id="PF25221">
    <property type="entry name" value="5TMH_Lnb"/>
    <property type="match status" value="1"/>
</dbReference>
<dbReference type="RefSeq" id="WP_249972525.1">
    <property type="nucleotide sequence ID" value="NZ_JAMFLZ010000002.1"/>
</dbReference>
<feature type="transmembrane region" description="Helical" evidence="1">
    <location>
        <begin position="283"/>
        <end position="304"/>
    </location>
</feature>
<dbReference type="Pfam" id="PF13387">
    <property type="entry name" value="Lnb_N"/>
    <property type="match status" value="1"/>
</dbReference>
<feature type="transmembrane region" description="Helical" evidence="1">
    <location>
        <begin position="366"/>
        <end position="384"/>
    </location>
</feature>
<evidence type="ECO:0000313" key="4">
    <source>
        <dbReference type="EMBL" id="MCL6294689.1"/>
    </source>
</evidence>
<feature type="transmembrane region" description="Helical" evidence="1">
    <location>
        <begin position="252"/>
        <end position="271"/>
    </location>
</feature>
<dbReference type="Proteomes" id="UP001165381">
    <property type="component" value="Unassembled WGS sequence"/>
</dbReference>
<keyword evidence="5" id="KW-1185">Reference proteome</keyword>
<protein>
    <submittedName>
        <fullName evidence="4">DUF4105 domain-containing protein</fullName>
    </submittedName>
</protein>
<proteinExistence type="predicted"/>
<organism evidence="4 5">
    <name type="scientific">Jejuia spongiicola</name>
    <dbReference type="NCBI Taxonomy" id="2942207"/>
    <lineage>
        <taxon>Bacteria</taxon>
        <taxon>Pseudomonadati</taxon>
        <taxon>Bacteroidota</taxon>
        <taxon>Flavobacteriia</taxon>
        <taxon>Flavobacteriales</taxon>
        <taxon>Flavobacteriaceae</taxon>
        <taxon>Jejuia</taxon>
    </lineage>
</organism>
<feature type="domain" description="Lnb N-terminal periplasmic" evidence="2">
    <location>
        <begin position="27"/>
        <end position="179"/>
    </location>
</feature>
<keyword evidence="1" id="KW-0472">Membrane</keyword>
<dbReference type="InterPro" id="IPR057436">
    <property type="entry name" value="5TMH_Lnb"/>
</dbReference>
<name>A0ABT0QCH0_9FLAO</name>
<evidence type="ECO:0000259" key="2">
    <source>
        <dbReference type="Pfam" id="PF13387"/>
    </source>
</evidence>
<dbReference type="EMBL" id="JAMFLZ010000002">
    <property type="protein sequence ID" value="MCL6294689.1"/>
    <property type="molecule type" value="Genomic_DNA"/>
</dbReference>